<dbReference type="OrthoDB" id="70316at2759"/>
<name>A0A2T2ZTG3_9PEZI</name>
<protein>
    <recommendedName>
        <fullName evidence="3">Cell wall protein PhiA</fullName>
    </recommendedName>
</protein>
<proteinExistence type="predicted"/>
<dbReference type="AlphaFoldDB" id="A0A2T2ZTG3"/>
<accession>A0A2T2ZTG3</accession>
<evidence type="ECO:0008006" key="3">
    <source>
        <dbReference type="Google" id="ProtNLM"/>
    </source>
</evidence>
<dbReference type="EMBL" id="KZ678723">
    <property type="protein sequence ID" value="PSR76167.1"/>
    <property type="molecule type" value="Genomic_DNA"/>
</dbReference>
<feature type="non-terminal residue" evidence="1">
    <location>
        <position position="1"/>
    </location>
</feature>
<sequence length="173" mass="18266">AALASTTSTASAAASGTATLSSGWYWIRAVESPYYHSYLQSQPAATPAPAVLASPATAGQFNIVDGQLVYNTGAGGQELYMWVQDPTDKTQRALSTWFNTTANPYGTFAFSGDTVDWVDPDVNRGNLGAFYVCPNATTGENDLFINTGAYDYLTPTGCFDVDIHSYGAATATV</sequence>
<gene>
    <name evidence="1" type="ORF">BD289DRAFT_378870</name>
</gene>
<evidence type="ECO:0000313" key="1">
    <source>
        <dbReference type="EMBL" id="PSR76167.1"/>
    </source>
</evidence>
<dbReference type="Proteomes" id="UP000241462">
    <property type="component" value="Unassembled WGS sequence"/>
</dbReference>
<keyword evidence="2" id="KW-1185">Reference proteome</keyword>
<dbReference type="InParanoid" id="A0A2T2ZTG3"/>
<evidence type="ECO:0000313" key="2">
    <source>
        <dbReference type="Proteomes" id="UP000241462"/>
    </source>
</evidence>
<reference evidence="1 2" key="1">
    <citation type="journal article" date="2018" name="Mycol. Prog.">
        <title>Coniella lustricola, a new species from submerged detritus.</title>
        <authorList>
            <person name="Raudabaugh D.B."/>
            <person name="Iturriaga T."/>
            <person name="Carver A."/>
            <person name="Mondo S."/>
            <person name="Pangilinan J."/>
            <person name="Lipzen A."/>
            <person name="He G."/>
            <person name="Amirebrahimi M."/>
            <person name="Grigoriev I.V."/>
            <person name="Miller A.N."/>
        </authorList>
    </citation>
    <scope>NUCLEOTIDE SEQUENCE [LARGE SCALE GENOMIC DNA]</scope>
    <source>
        <strain evidence="1 2">B22-T-1</strain>
    </source>
</reference>
<dbReference type="STRING" id="2025994.A0A2T2ZTG3"/>
<organism evidence="1 2">
    <name type="scientific">Coniella lustricola</name>
    <dbReference type="NCBI Taxonomy" id="2025994"/>
    <lineage>
        <taxon>Eukaryota</taxon>
        <taxon>Fungi</taxon>
        <taxon>Dikarya</taxon>
        <taxon>Ascomycota</taxon>
        <taxon>Pezizomycotina</taxon>
        <taxon>Sordariomycetes</taxon>
        <taxon>Sordariomycetidae</taxon>
        <taxon>Diaporthales</taxon>
        <taxon>Schizoparmaceae</taxon>
        <taxon>Coniella</taxon>
    </lineage>
</organism>